<evidence type="ECO:0000313" key="7">
    <source>
        <dbReference type="Proteomes" id="UP000377595"/>
    </source>
</evidence>
<proteinExistence type="predicted"/>
<dbReference type="Gene3D" id="3.40.190.10">
    <property type="entry name" value="Periplasmic binding protein-like II"/>
    <property type="match status" value="2"/>
</dbReference>
<dbReference type="SUPFAM" id="SSF53850">
    <property type="entry name" value="Periplasmic binding protein-like II"/>
    <property type="match status" value="1"/>
</dbReference>
<feature type="chain" id="PRO_5038604269" evidence="5">
    <location>
        <begin position="22"/>
        <end position="350"/>
    </location>
</feature>
<keyword evidence="7" id="KW-1185">Reference proteome</keyword>
<evidence type="ECO:0000256" key="4">
    <source>
        <dbReference type="ARBA" id="ARBA00022764"/>
    </source>
</evidence>
<dbReference type="EMBL" id="BLAF01000079">
    <property type="protein sequence ID" value="GES26107.1"/>
    <property type="molecule type" value="Genomic_DNA"/>
</dbReference>
<keyword evidence="4" id="KW-0574">Periplasm</keyword>
<dbReference type="RefSeq" id="WP_218038827.1">
    <property type="nucleotide sequence ID" value="NZ_BAAAHM010000051.1"/>
</dbReference>
<keyword evidence="3 5" id="KW-0732">Signal</keyword>
<organism evidence="6 7">
    <name type="scientific">Acrocarpospora pleiomorpha</name>
    <dbReference type="NCBI Taxonomy" id="90975"/>
    <lineage>
        <taxon>Bacteria</taxon>
        <taxon>Bacillati</taxon>
        <taxon>Actinomycetota</taxon>
        <taxon>Actinomycetes</taxon>
        <taxon>Streptosporangiales</taxon>
        <taxon>Streptosporangiaceae</taxon>
        <taxon>Acrocarpospora</taxon>
    </lineage>
</organism>
<dbReference type="PROSITE" id="PS51257">
    <property type="entry name" value="PROKAR_LIPOPROTEIN"/>
    <property type="match status" value="1"/>
</dbReference>
<accession>A0A5M3XYA1</accession>
<reference evidence="6 7" key="1">
    <citation type="submission" date="2019-10" db="EMBL/GenBank/DDBJ databases">
        <title>Whole genome shotgun sequence of Acrocarpospora pleiomorpha NBRC 16267.</title>
        <authorList>
            <person name="Ichikawa N."/>
            <person name="Kimura A."/>
            <person name="Kitahashi Y."/>
            <person name="Komaki H."/>
            <person name="Oguchi A."/>
        </authorList>
    </citation>
    <scope>NUCLEOTIDE SEQUENCE [LARGE SCALE GENOMIC DNA]</scope>
    <source>
        <strain evidence="6 7">NBRC 16267</strain>
    </source>
</reference>
<dbReference type="InterPro" id="IPR006059">
    <property type="entry name" value="SBP"/>
</dbReference>
<dbReference type="AlphaFoldDB" id="A0A5M3XYA1"/>
<feature type="signal peptide" evidence="5">
    <location>
        <begin position="1"/>
        <end position="21"/>
    </location>
</feature>
<gene>
    <name evidence="6" type="ORF">Aple_090060</name>
</gene>
<evidence type="ECO:0000313" key="6">
    <source>
        <dbReference type="EMBL" id="GES26107.1"/>
    </source>
</evidence>
<sequence length="350" mass="38039">MRQKRLHLTAAIGMVATLLTACGAGGAGSGGERTLTFVSYGKGAYQNGQEQGWLRPFETSAKAKVRLDGPSDNAKLKTMVEAGNVTWDVVDTDAFLPRDSCGTLLEKIDAGDLKNSFPPGTLSDCGVPAAFFGLLFMYNERTYGDKPPTKLADFFDRKTFPGKRVIFSKDPTIGVLEAAVLAEGVPADSLYPLDVDRALGVYDRIRSDTTFAQTYGQQQQIMVDNQADLALVVSARAYSVLQAGGTQWKPVWDKVPMSWDTLVIPKGSPNKALAEELIRFASQPEQAAAFAQVSGAGAANTTAKPLLNDLQAQVNAMDPAHAEKLLYTDADWWTQHRAEVVERWSKWQIS</sequence>
<dbReference type="GO" id="GO:0030288">
    <property type="term" value="C:outer membrane-bounded periplasmic space"/>
    <property type="evidence" value="ECO:0007669"/>
    <property type="project" value="TreeGrafter"/>
</dbReference>
<name>A0A5M3XYA1_9ACTN</name>
<dbReference type="Pfam" id="PF13416">
    <property type="entry name" value="SBP_bac_8"/>
    <property type="match status" value="1"/>
</dbReference>
<evidence type="ECO:0000256" key="2">
    <source>
        <dbReference type="ARBA" id="ARBA00022448"/>
    </source>
</evidence>
<comment type="subcellular location">
    <subcellularLocation>
        <location evidence="1">Periplasm</location>
    </subcellularLocation>
</comment>
<dbReference type="GO" id="GO:0030975">
    <property type="term" value="F:thiamine binding"/>
    <property type="evidence" value="ECO:0007669"/>
    <property type="project" value="TreeGrafter"/>
</dbReference>
<evidence type="ECO:0000256" key="5">
    <source>
        <dbReference type="SAM" id="SignalP"/>
    </source>
</evidence>
<comment type="caution">
    <text evidence="6">The sequence shown here is derived from an EMBL/GenBank/DDBJ whole genome shotgun (WGS) entry which is preliminary data.</text>
</comment>
<protein>
    <submittedName>
        <fullName evidence="6">ABC transporter substrate-binding protein</fullName>
    </submittedName>
</protein>
<dbReference type="GO" id="GO:0015888">
    <property type="term" value="P:thiamine transport"/>
    <property type="evidence" value="ECO:0007669"/>
    <property type="project" value="TreeGrafter"/>
</dbReference>
<evidence type="ECO:0000256" key="1">
    <source>
        <dbReference type="ARBA" id="ARBA00004418"/>
    </source>
</evidence>
<dbReference type="Proteomes" id="UP000377595">
    <property type="component" value="Unassembled WGS sequence"/>
</dbReference>
<keyword evidence="2" id="KW-0813">Transport</keyword>
<dbReference type="GO" id="GO:0030976">
    <property type="term" value="F:thiamine pyrophosphate binding"/>
    <property type="evidence" value="ECO:0007669"/>
    <property type="project" value="TreeGrafter"/>
</dbReference>
<dbReference type="PANTHER" id="PTHR30006">
    <property type="entry name" value="THIAMINE-BINDING PERIPLASMIC PROTEIN-RELATED"/>
    <property type="match status" value="1"/>
</dbReference>
<dbReference type="PANTHER" id="PTHR30006:SF3">
    <property type="entry name" value="THIAMINE-BINDING PERIPLASMIC PROTEIN"/>
    <property type="match status" value="1"/>
</dbReference>
<evidence type="ECO:0000256" key="3">
    <source>
        <dbReference type="ARBA" id="ARBA00022729"/>
    </source>
</evidence>